<dbReference type="GO" id="GO:0046540">
    <property type="term" value="C:U4/U6 x U5 tri-snRNP complex"/>
    <property type="evidence" value="ECO:0007669"/>
    <property type="project" value="TreeGrafter"/>
</dbReference>
<keyword evidence="7" id="KW-1185">Reference proteome</keyword>
<dbReference type="PANTHER" id="PTHR11246:SF1">
    <property type="entry name" value="PRE-MRNA-PROCESSING FACTOR 6"/>
    <property type="match status" value="1"/>
</dbReference>
<evidence type="ECO:0000313" key="6">
    <source>
        <dbReference type="EMBL" id="CDJ28363.1"/>
    </source>
</evidence>
<dbReference type="Pfam" id="PF13432">
    <property type="entry name" value="TPR_16"/>
    <property type="match status" value="1"/>
</dbReference>
<feature type="domain" description="PRP1 splicing factor N-terminal" evidence="5">
    <location>
        <begin position="157"/>
        <end position="198"/>
    </location>
</feature>
<evidence type="ECO:0000259" key="5">
    <source>
        <dbReference type="Pfam" id="PF06424"/>
    </source>
</evidence>
<dbReference type="EMBL" id="HG681336">
    <property type="protein sequence ID" value="CDJ28363.1"/>
    <property type="molecule type" value="Genomic_DNA"/>
</dbReference>
<dbReference type="GO" id="GO:0071013">
    <property type="term" value="C:catalytic step 2 spliceosome"/>
    <property type="evidence" value="ECO:0007669"/>
    <property type="project" value="TreeGrafter"/>
</dbReference>
<comment type="subcellular location">
    <subcellularLocation>
        <location evidence="1">Nucleus</location>
    </subcellularLocation>
</comment>
<gene>
    <name evidence="6" type="ORF">EMH_0014470</name>
</gene>
<dbReference type="GeneID" id="25376407"/>
<evidence type="ECO:0000256" key="2">
    <source>
        <dbReference type="ARBA" id="ARBA00022737"/>
    </source>
</evidence>
<evidence type="ECO:0000256" key="3">
    <source>
        <dbReference type="ARBA" id="ARBA00023242"/>
    </source>
</evidence>
<dbReference type="InterPro" id="IPR045075">
    <property type="entry name" value="Syf1-like"/>
</dbReference>
<dbReference type="PANTHER" id="PTHR11246">
    <property type="entry name" value="PRE-MRNA SPLICING FACTOR"/>
    <property type="match status" value="1"/>
</dbReference>
<dbReference type="SUPFAM" id="SSF48452">
    <property type="entry name" value="TPR-like"/>
    <property type="match status" value="4"/>
</dbReference>
<name>U6JXY6_9EIME</name>
<dbReference type="Pfam" id="PF13428">
    <property type="entry name" value="TPR_14"/>
    <property type="match status" value="1"/>
</dbReference>
<dbReference type="FunFam" id="1.25.40.10:FF:000058">
    <property type="entry name" value="Pre-mRNA processing factor 6"/>
    <property type="match status" value="1"/>
</dbReference>
<keyword evidence="3" id="KW-0539">Nucleus</keyword>
<accession>U6JXY6</accession>
<dbReference type="Pfam" id="PF06424">
    <property type="entry name" value="PRP1_N"/>
    <property type="match status" value="2"/>
</dbReference>
<dbReference type="Proteomes" id="UP000030744">
    <property type="component" value="Unassembled WGS sequence"/>
</dbReference>
<dbReference type="SMART" id="SM00386">
    <property type="entry name" value="HAT"/>
    <property type="match status" value="12"/>
</dbReference>
<sequence>MTVEHIFSALHSLYPCGVLMTIAFTSVRLAHALIIQTDKRLHWRLFTVLITGLGCHSQEEGTSRHNCWLLRKVVTEDSFSGDLRDFSGEECYDAHDYLLFFCRQGIIMSSSAVSNAAKSAMQQVNSHKSQCPPQRRETTSARARKFVPTGANDTPLPNYVPGLGRGATAFSTRAETAPPTVPNAKLREMRDAASRAESQRRANELFGKPPPGYIPGRGRGATGFAGGVSRDDSVDYTQGAADKSDLSDANFDPFTGYAENLFNDAEYDEEDRVADEVYESIDQRMDGRRRSRREARLKEEIAKLRAEKPTIHQQFADLKKGLTSVTQEEWESIPDIGDYTLKRKQKKQQMLTPASDRGILEARNRESFSNSIASAGSATPIGFGMATPLMAGGLSTPLGLQTPLGIQTPLGLRTPMGSSTPSLNDLGEARGTVLSVKLDKVMDSISGQTVIDPKGYLTDLNSMQLQSDADIADIKKARTLLKSVISTNPNHAPGWIAAARLEELAGKLQTARELISLGCQRCPKSEDVWLEAARLEKPRNAKAVLAKAVSVLPHSVRLWLDAYAREKDLNDRRLVLRKALEFIPNSVRLWKEACSLEDERNARILLTRAVECVPQSHEMWLALARLSTYEEAQKVLNEARKKCPTSPEIWVAACKLEETQGNEKMVQVIIGRAVENLIGRGVAQTRDVWLKLAEEAETSGFLTTAQAIIKATMKVGVEGINPKRVWSEDAEECLSRGSITVARALYTHALERLKTKKSLWLALADLETKHGTRDALEKVLQKAVTCCPKADVLWLMAAKQQWLKGDINAARRILAEAFSHNENSEAISLAAVKLERENNEFARARKLLKRTRQNINTANVWMQSIQLERQLGDYDAAIALADEAVKKHQTFAKLWMVRGQLHEEHPTHKDLAKAIDVFREGTVCCPRSVPLWLCWVNCERSQKNWNRARAVLEKAKLRVPNSPELWLALVQVEIESGNREVAQHVASKAIQACPNAGIIWAEAIFLEDDKAQTHRAVDALTKCENDANVIHAVARLFWKDQKIAKARKWMNRSVTLDPSLGDAWASFLAFEIENGGEKECIDVINRCAIAQPNRGLAWNKTTKQVRCWSFSPAQKLNAVLNYMYPNALEKQGISQVVLDALHGKLQNEQQTPTTAGTSAASALTSSASVSSPAMGQRGQSDSNKDQKLGDSSAPGETGKPKADLPPQKLPRGANAEDVGAAKDQ</sequence>
<proteinExistence type="predicted"/>
<reference evidence="6" key="2">
    <citation type="submission" date="2013-10" db="EMBL/GenBank/DDBJ databases">
        <authorList>
            <person name="Aslett M."/>
        </authorList>
    </citation>
    <scope>NUCLEOTIDE SEQUENCE [LARGE SCALE GENOMIC DNA]</scope>
    <source>
        <strain evidence="6">Houghton</strain>
    </source>
</reference>
<dbReference type="InterPro" id="IPR010491">
    <property type="entry name" value="PRP1_N"/>
</dbReference>
<feature type="domain" description="PRP1 splicing factor N-terminal" evidence="5">
    <location>
        <begin position="209"/>
        <end position="342"/>
    </location>
</feature>
<dbReference type="Gene3D" id="1.25.40.10">
    <property type="entry name" value="Tetratricopeptide repeat domain"/>
    <property type="match status" value="4"/>
</dbReference>
<dbReference type="AlphaFoldDB" id="U6JXY6"/>
<dbReference type="GO" id="GO:0000244">
    <property type="term" value="P:spliceosomal tri-snRNP complex assembly"/>
    <property type="evidence" value="ECO:0007669"/>
    <property type="project" value="TreeGrafter"/>
</dbReference>
<dbReference type="VEuPathDB" id="ToxoDB:EMH_0014470"/>
<reference evidence="6" key="1">
    <citation type="submission" date="2013-10" db="EMBL/GenBank/DDBJ databases">
        <title>Genomic analysis of the causative agents of coccidiosis in chickens.</title>
        <authorList>
            <person name="Reid A.J."/>
            <person name="Blake D."/>
            <person name="Billington K."/>
            <person name="Browne H."/>
            <person name="Dunn M."/>
            <person name="Hung S."/>
            <person name="Kawahara F."/>
            <person name="Miranda-Saavedra D."/>
            <person name="Mourier T."/>
            <person name="Nagra H."/>
            <person name="Otto T.D."/>
            <person name="Rawlings N."/>
            <person name="Sanchez A."/>
            <person name="Sanders M."/>
            <person name="Subramaniam C."/>
            <person name="Tay Y."/>
            <person name="Dear P."/>
            <person name="Doerig C."/>
            <person name="Gruber A."/>
            <person name="Parkinson J."/>
            <person name="Shirley M."/>
            <person name="Wan K.L."/>
            <person name="Berriman M."/>
            <person name="Tomley F."/>
            <person name="Pain A."/>
        </authorList>
    </citation>
    <scope>NUCLEOTIDE SEQUENCE [LARGE SCALE GENOMIC DNA]</scope>
    <source>
        <strain evidence="6">Houghton</strain>
    </source>
</reference>
<dbReference type="InterPro" id="IPR011990">
    <property type="entry name" value="TPR-like_helical_dom_sf"/>
</dbReference>
<evidence type="ECO:0000256" key="4">
    <source>
        <dbReference type="SAM" id="MobiDB-lite"/>
    </source>
</evidence>
<keyword evidence="2" id="KW-0677">Repeat</keyword>
<organism evidence="6 7">
    <name type="scientific">Eimeria mitis</name>
    <dbReference type="NCBI Taxonomy" id="44415"/>
    <lineage>
        <taxon>Eukaryota</taxon>
        <taxon>Sar</taxon>
        <taxon>Alveolata</taxon>
        <taxon>Apicomplexa</taxon>
        <taxon>Conoidasida</taxon>
        <taxon>Coccidia</taxon>
        <taxon>Eucoccidiorida</taxon>
        <taxon>Eimeriorina</taxon>
        <taxon>Eimeriidae</taxon>
        <taxon>Eimeria</taxon>
    </lineage>
</organism>
<feature type="compositionally biased region" description="Low complexity" evidence="4">
    <location>
        <begin position="1151"/>
        <end position="1173"/>
    </location>
</feature>
<dbReference type="InterPro" id="IPR003107">
    <property type="entry name" value="HAT"/>
</dbReference>
<dbReference type="OrthoDB" id="440128at2759"/>
<evidence type="ECO:0000313" key="7">
    <source>
        <dbReference type="Proteomes" id="UP000030744"/>
    </source>
</evidence>
<protein>
    <submittedName>
        <fullName evidence="6">U5 snRNP-associated 102 kDa protein, putative</fullName>
    </submittedName>
</protein>
<dbReference type="RefSeq" id="XP_013350937.1">
    <property type="nucleotide sequence ID" value="XM_013495483.1"/>
</dbReference>
<feature type="region of interest" description="Disordered" evidence="4">
    <location>
        <begin position="1148"/>
        <end position="1224"/>
    </location>
</feature>
<evidence type="ECO:0000256" key="1">
    <source>
        <dbReference type="ARBA" id="ARBA00004123"/>
    </source>
</evidence>